<keyword evidence="3" id="KW-1185">Reference proteome</keyword>
<evidence type="ECO:0000313" key="3">
    <source>
        <dbReference type="Proteomes" id="UP000622687"/>
    </source>
</evidence>
<dbReference type="AlphaFoldDB" id="A0A934HWB2"/>
<dbReference type="InterPro" id="IPR003607">
    <property type="entry name" value="HD/PDEase_dom"/>
</dbReference>
<reference evidence="2" key="1">
    <citation type="submission" date="2020-12" db="EMBL/GenBank/DDBJ databases">
        <title>Clostridium thailandense sp. nov., a novel acetogenic bacterium isolated from peat land soil in Thailand.</title>
        <authorList>
            <person name="Chaikitkaew S."/>
            <person name="Birkeland N.K."/>
        </authorList>
    </citation>
    <scope>NUCLEOTIDE SEQUENCE</scope>
    <source>
        <strain evidence="2">DSM 17425</strain>
    </source>
</reference>
<dbReference type="SUPFAM" id="SSF109604">
    <property type="entry name" value="HD-domain/PDEase-like"/>
    <property type="match status" value="1"/>
</dbReference>
<proteinExistence type="predicted"/>
<comment type="caution">
    <text evidence="2">The sequence shown here is derived from an EMBL/GenBank/DDBJ whole genome shotgun (WGS) entry which is preliminary data.</text>
</comment>
<evidence type="ECO:0000313" key="2">
    <source>
        <dbReference type="EMBL" id="MBI6875796.1"/>
    </source>
</evidence>
<sequence>MDRINSILNNNRFKEYLMKNEKWEIGRRFCCHDLQHFMDVARIAYIMVLENKINIDKETVYGAALLHDIGRWMQYQDGTPHEIASYKLADDILNECNYKQEEKTIILNAILNHRNKKSEKGTFNYIFYLSDKLSRRCFSCTALDECKWPKEKKNLKILY</sequence>
<dbReference type="RefSeq" id="WP_211145131.1">
    <property type="nucleotide sequence ID" value="NZ_JAEEGB010000060.1"/>
</dbReference>
<dbReference type="InterPro" id="IPR006675">
    <property type="entry name" value="HDIG_dom"/>
</dbReference>
<dbReference type="NCBIfam" id="TIGR00277">
    <property type="entry name" value="HDIG"/>
    <property type="match status" value="1"/>
</dbReference>
<dbReference type="CDD" id="cd00077">
    <property type="entry name" value="HDc"/>
    <property type="match status" value="1"/>
</dbReference>
<evidence type="ECO:0000259" key="1">
    <source>
        <dbReference type="Pfam" id="PF01966"/>
    </source>
</evidence>
<name>A0A934HWB2_9CLOT</name>
<feature type="domain" description="HD" evidence="1">
    <location>
        <begin position="34"/>
        <end position="135"/>
    </location>
</feature>
<dbReference type="InterPro" id="IPR006674">
    <property type="entry name" value="HD_domain"/>
</dbReference>
<dbReference type="EMBL" id="JAEEGB010000060">
    <property type="protein sequence ID" value="MBI6875796.1"/>
    <property type="molecule type" value="Genomic_DNA"/>
</dbReference>
<protein>
    <submittedName>
        <fullName evidence="2">HD domain-containing protein</fullName>
    </submittedName>
</protein>
<dbReference type="Pfam" id="PF01966">
    <property type="entry name" value="HD"/>
    <property type="match status" value="1"/>
</dbReference>
<dbReference type="Gene3D" id="1.10.3210.10">
    <property type="entry name" value="Hypothetical protein af1432"/>
    <property type="match status" value="1"/>
</dbReference>
<gene>
    <name evidence="2" type="ORF">I6U51_24360</name>
</gene>
<accession>A0A934HWB2</accession>
<organism evidence="2 3">
    <name type="scientific">Clostridium aciditolerans</name>
    <dbReference type="NCBI Taxonomy" id="339861"/>
    <lineage>
        <taxon>Bacteria</taxon>
        <taxon>Bacillati</taxon>
        <taxon>Bacillota</taxon>
        <taxon>Clostridia</taxon>
        <taxon>Eubacteriales</taxon>
        <taxon>Clostridiaceae</taxon>
        <taxon>Clostridium</taxon>
    </lineage>
</organism>
<dbReference type="Proteomes" id="UP000622687">
    <property type="component" value="Unassembled WGS sequence"/>
</dbReference>